<organism evidence="1">
    <name type="scientific">Siphoviridae sp. ctLgc23</name>
    <dbReference type="NCBI Taxonomy" id="2825455"/>
    <lineage>
        <taxon>Viruses</taxon>
        <taxon>Duplodnaviria</taxon>
        <taxon>Heunggongvirae</taxon>
        <taxon>Uroviricota</taxon>
        <taxon>Caudoviricetes</taxon>
    </lineage>
</organism>
<protein>
    <submittedName>
        <fullName evidence="1">Uncharacterized protein</fullName>
    </submittedName>
</protein>
<proteinExistence type="predicted"/>
<reference evidence="1" key="1">
    <citation type="journal article" date="2021" name="Proc. Natl. Acad. Sci. U.S.A.">
        <title>A Catalog of Tens of Thousands of Viruses from Human Metagenomes Reveals Hidden Associations with Chronic Diseases.</title>
        <authorList>
            <person name="Tisza M.J."/>
            <person name="Buck C.B."/>
        </authorList>
    </citation>
    <scope>NUCLEOTIDE SEQUENCE</scope>
    <source>
        <strain evidence="1">CtLgc23</strain>
    </source>
</reference>
<accession>A0A8S5QJJ0</accession>
<sequence length="54" mass="6366">MTHSAEYKYNYLNILTHIIYPEWGSCCVWGAVTGFALRAYPWCERGYEPVEYGR</sequence>
<name>A0A8S5QJJ0_9CAUD</name>
<dbReference type="EMBL" id="BK015660">
    <property type="protein sequence ID" value="DAE18692.1"/>
    <property type="molecule type" value="Genomic_DNA"/>
</dbReference>
<evidence type="ECO:0000313" key="1">
    <source>
        <dbReference type="EMBL" id="DAE18692.1"/>
    </source>
</evidence>